<dbReference type="RefSeq" id="WP_069957263.1">
    <property type="nucleotide sequence ID" value="NZ_MCGG01000014.1"/>
</dbReference>
<dbReference type="InterPro" id="IPR018253">
    <property type="entry name" value="DnaJ_domain_CS"/>
</dbReference>
<dbReference type="CDD" id="cd10747">
    <property type="entry name" value="DnaJ_C"/>
    <property type="match status" value="1"/>
</dbReference>
<dbReference type="PROSITE" id="PS00636">
    <property type="entry name" value="DNAJ_1"/>
    <property type="match status" value="1"/>
</dbReference>
<keyword evidence="1" id="KW-0143">Chaperone</keyword>
<feature type="compositionally biased region" description="Gly residues" evidence="2">
    <location>
        <begin position="99"/>
        <end position="117"/>
    </location>
</feature>
<dbReference type="InterPro" id="IPR002939">
    <property type="entry name" value="DnaJ_C"/>
</dbReference>
<dbReference type="Proteomes" id="UP000095347">
    <property type="component" value="Unassembled WGS sequence"/>
</dbReference>
<dbReference type="InterPro" id="IPR036869">
    <property type="entry name" value="J_dom_sf"/>
</dbReference>
<dbReference type="PROSITE" id="PS50076">
    <property type="entry name" value="DNAJ_2"/>
    <property type="match status" value="1"/>
</dbReference>
<reference evidence="5" key="1">
    <citation type="submission" date="2016-07" db="EMBL/GenBank/DDBJ databases">
        <authorList>
            <person name="Florea S."/>
            <person name="Webb J.S."/>
            <person name="Jaromczyk J."/>
            <person name="Schardl C.L."/>
        </authorList>
    </citation>
    <scope>NUCLEOTIDE SEQUENCE [LARGE SCALE GENOMIC DNA]</scope>
    <source>
        <strain evidence="5">MV-1</strain>
    </source>
</reference>
<evidence type="ECO:0000313" key="5">
    <source>
        <dbReference type="Proteomes" id="UP000095347"/>
    </source>
</evidence>
<dbReference type="PANTHER" id="PTHR43096">
    <property type="entry name" value="DNAJ HOMOLOG 1, MITOCHONDRIAL-RELATED"/>
    <property type="match status" value="1"/>
</dbReference>
<dbReference type="SUPFAM" id="SSF49493">
    <property type="entry name" value="HSP40/DnaJ peptide-binding domain"/>
    <property type="match status" value="2"/>
</dbReference>
<comment type="caution">
    <text evidence="4">The sequence shown here is derived from an EMBL/GenBank/DDBJ whole genome shotgun (WGS) entry which is preliminary data.</text>
</comment>
<feature type="region of interest" description="Disordered" evidence="2">
    <location>
        <begin position="92"/>
        <end position="126"/>
    </location>
</feature>
<sequence length="325" mass="34928">MSTTTRDPYSTLGVHSKASLEDIKKSYRTLARAHHPDLKPGDKISEERFKDISSAYDLLSDPAKRRMFDNGEIDAMGNKRAGFGTSRGYDSYKRNANTGTGGTGPGASGPGATGPHGGARKSPFSNFFKDRQSNAHQSIKAKGADVSYTLKVSFLDAACGVEKNVRMTSGKTLKVRIPAGTQTADVLRLKGQGMNGLGGGVAGDALVEIIVEADQKYRAEGLDVYSEEAVTLAEALLGGRIEVQTIHGPVLVTVPEGSNSGTKLRLKAKGIHHTTTPVQLGDHYVSLKVVLPENEDSDLKKFVKKWIGKRPYSVRKETLNRTAAE</sequence>
<dbReference type="PRINTS" id="PR00625">
    <property type="entry name" value="JDOMAIN"/>
</dbReference>
<evidence type="ECO:0000313" key="4">
    <source>
        <dbReference type="EMBL" id="OEJ68422.1"/>
    </source>
</evidence>
<evidence type="ECO:0000256" key="2">
    <source>
        <dbReference type="SAM" id="MobiDB-lite"/>
    </source>
</evidence>
<dbReference type="SMART" id="SM00271">
    <property type="entry name" value="DnaJ"/>
    <property type="match status" value="1"/>
</dbReference>
<dbReference type="Pfam" id="PF01556">
    <property type="entry name" value="DnaJ_C"/>
    <property type="match status" value="1"/>
</dbReference>
<proteinExistence type="predicted"/>
<dbReference type="Pfam" id="PF00226">
    <property type="entry name" value="DnaJ"/>
    <property type="match status" value="1"/>
</dbReference>
<dbReference type="OrthoDB" id="9779889at2"/>
<dbReference type="PANTHER" id="PTHR43096:SF52">
    <property type="entry name" value="DNAJ HOMOLOG 1, MITOCHONDRIAL-RELATED"/>
    <property type="match status" value="1"/>
</dbReference>
<evidence type="ECO:0000256" key="1">
    <source>
        <dbReference type="ARBA" id="ARBA00023186"/>
    </source>
</evidence>
<dbReference type="GO" id="GO:0051082">
    <property type="term" value="F:unfolded protein binding"/>
    <property type="evidence" value="ECO:0007669"/>
    <property type="project" value="InterPro"/>
</dbReference>
<dbReference type="CDD" id="cd06257">
    <property type="entry name" value="DnaJ"/>
    <property type="match status" value="1"/>
</dbReference>
<dbReference type="GO" id="GO:0005737">
    <property type="term" value="C:cytoplasm"/>
    <property type="evidence" value="ECO:0007669"/>
    <property type="project" value="TreeGrafter"/>
</dbReference>
<dbReference type="AlphaFoldDB" id="A0A1E5QAL3"/>
<dbReference type="InterPro" id="IPR008971">
    <property type="entry name" value="HSP40/DnaJ_pept-bd"/>
</dbReference>
<protein>
    <recommendedName>
        <fullName evidence="3">J domain-containing protein</fullName>
    </recommendedName>
</protein>
<gene>
    <name evidence="4" type="ORF">BEN30_06545</name>
</gene>
<organism evidence="4 5">
    <name type="scientific">Magnetovibrio blakemorei</name>
    <dbReference type="NCBI Taxonomy" id="28181"/>
    <lineage>
        <taxon>Bacteria</taxon>
        <taxon>Pseudomonadati</taxon>
        <taxon>Pseudomonadota</taxon>
        <taxon>Alphaproteobacteria</taxon>
        <taxon>Rhodospirillales</taxon>
        <taxon>Magnetovibrionaceae</taxon>
        <taxon>Magnetovibrio</taxon>
    </lineage>
</organism>
<dbReference type="SUPFAM" id="SSF46565">
    <property type="entry name" value="Chaperone J-domain"/>
    <property type="match status" value="1"/>
</dbReference>
<dbReference type="Gene3D" id="2.60.260.20">
    <property type="entry name" value="Urease metallochaperone UreE, N-terminal domain"/>
    <property type="match status" value="2"/>
</dbReference>
<dbReference type="EMBL" id="MCGG01000014">
    <property type="protein sequence ID" value="OEJ68422.1"/>
    <property type="molecule type" value="Genomic_DNA"/>
</dbReference>
<name>A0A1E5QAL3_9PROT</name>
<feature type="domain" description="J" evidence="3">
    <location>
        <begin position="7"/>
        <end position="72"/>
    </location>
</feature>
<dbReference type="InterPro" id="IPR001623">
    <property type="entry name" value="DnaJ_domain"/>
</dbReference>
<evidence type="ECO:0000259" key="3">
    <source>
        <dbReference type="PROSITE" id="PS50076"/>
    </source>
</evidence>
<accession>A0A1E5QAL3</accession>
<keyword evidence="5" id="KW-1185">Reference proteome</keyword>
<dbReference type="Gene3D" id="1.10.287.110">
    <property type="entry name" value="DnaJ domain"/>
    <property type="match status" value="1"/>
</dbReference>
<dbReference type="STRING" id="28181.BEN30_06545"/>
<dbReference type="GO" id="GO:0042026">
    <property type="term" value="P:protein refolding"/>
    <property type="evidence" value="ECO:0007669"/>
    <property type="project" value="TreeGrafter"/>
</dbReference>